<keyword evidence="1" id="KW-0732">Signal</keyword>
<accession>A0AA35WE20</accession>
<feature type="signal peptide" evidence="1">
    <location>
        <begin position="1"/>
        <end position="19"/>
    </location>
</feature>
<dbReference type="AlphaFoldDB" id="A0AA35WE20"/>
<keyword evidence="3" id="KW-1185">Reference proteome</keyword>
<gene>
    <name evidence="2" type="ORF">GBAR_LOCUS7239</name>
</gene>
<dbReference type="EMBL" id="CASHTH010001082">
    <property type="protein sequence ID" value="CAI8011125.1"/>
    <property type="molecule type" value="Genomic_DNA"/>
</dbReference>
<feature type="non-terminal residue" evidence="2">
    <location>
        <position position="1"/>
    </location>
</feature>
<proteinExistence type="predicted"/>
<comment type="caution">
    <text evidence="2">The sequence shown here is derived from an EMBL/GenBank/DDBJ whole genome shotgun (WGS) entry which is preliminary data.</text>
</comment>
<dbReference type="Proteomes" id="UP001174909">
    <property type="component" value="Unassembled WGS sequence"/>
</dbReference>
<feature type="chain" id="PRO_5041370696" evidence="1">
    <location>
        <begin position="20"/>
        <end position="110"/>
    </location>
</feature>
<sequence>PAFLLLGALLQLPLQPTSASPTSWFADERVWAAQSPLAATQLIQDAKTFVQNGLNSLSGTQTVCLHLRALLSQLQVAGTITLSTTGPPSPDNSLLQHPEFWGNVVTIQHA</sequence>
<feature type="non-terminal residue" evidence="2">
    <location>
        <position position="110"/>
    </location>
</feature>
<name>A0AA35WE20_GEOBA</name>
<evidence type="ECO:0000313" key="2">
    <source>
        <dbReference type="EMBL" id="CAI8011125.1"/>
    </source>
</evidence>
<organism evidence="2 3">
    <name type="scientific">Geodia barretti</name>
    <name type="common">Barrett's horny sponge</name>
    <dbReference type="NCBI Taxonomy" id="519541"/>
    <lineage>
        <taxon>Eukaryota</taxon>
        <taxon>Metazoa</taxon>
        <taxon>Porifera</taxon>
        <taxon>Demospongiae</taxon>
        <taxon>Heteroscleromorpha</taxon>
        <taxon>Tetractinellida</taxon>
        <taxon>Astrophorina</taxon>
        <taxon>Geodiidae</taxon>
        <taxon>Geodia</taxon>
    </lineage>
</organism>
<reference evidence="2" key="1">
    <citation type="submission" date="2023-03" db="EMBL/GenBank/DDBJ databases">
        <authorList>
            <person name="Steffen K."/>
            <person name="Cardenas P."/>
        </authorList>
    </citation>
    <scope>NUCLEOTIDE SEQUENCE</scope>
</reference>
<evidence type="ECO:0000256" key="1">
    <source>
        <dbReference type="SAM" id="SignalP"/>
    </source>
</evidence>
<protein>
    <submittedName>
        <fullName evidence="2">Uncharacterized protein</fullName>
    </submittedName>
</protein>
<evidence type="ECO:0000313" key="3">
    <source>
        <dbReference type="Proteomes" id="UP001174909"/>
    </source>
</evidence>